<dbReference type="OrthoDB" id="1417318at2"/>
<dbReference type="EMBL" id="SMAD01000001">
    <property type="protein sequence ID" value="TCS89813.1"/>
    <property type="molecule type" value="Genomic_DNA"/>
</dbReference>
<organism evidence="1 2">
    <name type="scientific">Anseongella ginsenosidimutans</name>
    <dbReference type="NCBI Taxonomy" id="496056"/>
    <lineage>
        <taxon>Bacteria</taxon>
        <taxon>Pseudomonadati</taxon>
        <taxon>Bacteroidota</taxon>
        <taxon>Sphingobacteriia</taxon>
        <taxon>Sphingobacteriales</taxon>
        <taxon>Sphingobacteriaceae</taxon>
        <taxon>Anseongella</taxon>
    </lineage>
</organism>
<dbReference type="AlphaFoldDB" id="A0A4V2UU89"/>
<keyword evidence="1" id="KW-0808">Transferase</keyword>
<sequence length="225" mass="26010">MGKKTQSYSDVCVPVYVINLPEHKDRITHIRGQFEGREEFDVEFIEAHRHEIGVINLWESIKKVIRTAMERNDDVIVICKDDHEFTPHYSRTSLFRQIIGAAEQGANIMLGGINHFGQAIPVAEGRFWIDQFQSTQFIVAYRIFFQRILDEPFTEGEVADVKFSEMTSHKMIIHPFISAQKDFGYSDLPVQGLKMTKHKDLFCRSEERLTKILAIADRYGTGNIQ</sequence>
<accession>A0A4V2UU89</accession>
<evidence type="ECO:0000313" key="2">
    <source>
        <dbReference type="Proteomes" id="UP000295807"/>
    </source>
</evidence>
<comment type="caution">
    <text evidence="1">The sequence shown here is derived from an EMBL/GenBank/DDBJ whole genome shotgun (WGS) entry which is preliminary data.</text>
</comment>
<keyword evidence="2" id="KW-1185">Reference proteome</keyword>
<proteinExistence type="predicted"/>
<dbReference type="RefSeq" id="WP_132127300.1">
    <property type="nucleotide sequence ID" value="NZ_CP042432.1"/>
</dbReference>
<gene>
    <name evidence="1" type="ORF">EDD80_10110</name>
</gene>
<evidence type="ECO:0000313" key="1">
    <source>
        <dbReference type="EMBL" id="TCS89813.1"/>
    </source>
</evidence>
<name>A0A4V2UU89_9SPHI</name>
<protein>
    <submittedName>
        <fullName evidence="1">Glycosyl transferase family 25</fullName>
    </submittedName>
</protein>
<reference evidence="1 2" key="1">
    <citation type="submission" date="2019-03" db="EMBL/GenBank/DDBJ databases">
        <title>Genomic Encyclopedia of Type Strains, Phase IV (KMG-IV): sequencing the most valuable type-strain genomes for metagenomic binning, comparative biology and taxonomic classification.</title>
        <authorList>
            <person name="Goeker M."/>
        </authorList>
    </citation>
    <scope>NUCLEOTIDE SEQUENCE [LARGE SCALE GENOMIC DNA]</scope>
    <source>
        <strain evidence="1 2">DSM 21100</strain>
    </source>
</reference>
<dbReference type="GO" id="GO:0016740">
    <property type="term" value="F:transferase activity"/>
    <property type="evidence" value="ECO:0007669"/>
    <property type="project" value="UniProtKB-KW"/>
</dbReference>
<dbReference type="Proteomes" id="UP000295807">
    <property type="component" value="Unassembled WGS sequence"/>
</dbReference>